<dbReference type="PANTHER" id="PTHR48107">
    <property type="entry name" value="NADPH-DEPENDENT ALDEHYDE REDUCTASE-LIKE PROTEIN, CHLOROPLASTIC-RELATED"/>
    <property type="match status" value="1"/>
</dbReference>
<dbReference type="PROSITE" id="PS00061">
    <property type="entry name" value="ADH_SHORT"/>
    <property type="match status" value="1"/>
</dbReference>
<proteinExistence type="inferred from homology"/>
<dbReference type="InterPro" id="IPR020904">
    <property type="entry name" value="Sc_DH/Rdtase_CS"/>
</dbReference>
<accession>A0A150HJF4</accession>
<dbReference type="InterPro" id="IPR002347">
    <property type="entry name" value="SDR_fam"/>
</dbReference>
<dbReference type="SMART" id="SM00822">
    <property type="entry name" value="PKS_KR"/>
    <property type="match status" value="1"/>
</dbReference>
<name>A0A150HJF4_9GAMM</name>
<dbReference type="PRINTS" id="PR00080">
    <property type="entry name" value="SDRFAMILY"/>
</dbReference>
<evidence type="ECO:0000256" key="2">
    <source>
        <dbReference type="ARBA" id="ARBA00023002"/>
    </source>
</evidence>
<evidence type="ECO:0000259" key="3">
    <source>
        <dbReference type="SMART" id="SM00822"/>
    </source>
</evidence>
<evidence type="ECO:0000313" key="4">
    <source>
        <dbReference type="EMBL" id="KXZ62773.1"/>
    </source>
</evidence>
<keyword evidence="2 4" id="KW-0560">Oxidoreductase</keyword>
<gene>
    <name evidence="4" type="primary">fabG_10</name>
    <name evidence="4" type="ORF">AVENLUH5627_03409</name>
</gene>
<dbReference type="RefSeq" id="WP_004878212.1">
    <property type="nucleotide sequence ID" value="NZ_BCLZ01000006.1"/>
</dbReference>
<dbReference type="GeneID" id="58193988"/>
<evidence type="ECO:0000313" key="5">
    <source>
        <dbReference type="Proteomes" id="UP000075680"/>
    </source>
</evidence>
<dbReference type="SUPFAM" id="SSF51735">
    <property type="entry name" value="NAD(P)-binding Rossmann-fold domains"/>
    <property type="match status" value="1"/>
</dbReference>
<dbReference type="EC" id="1.1.1.100" evidence="4"/>
<dbReference type="GO" id="GO:0004316">
    <property type="term" value="F:3-oxoacyl-[acyl-carrier-protein] reductase (NADPH) activity"/>
    <property type="evidence" value="ECO:0007669"/>
    <property type="project" value="UniProtKB-EC"/>
</dbReference>
<organism evidence="4 5">
    <name type="scientific">Acinetobacter venetianus</name>
    <dbReference type="NCBI Taxonomy" id="52133"/>
    <lineage>
        <taxon>Bacteria</taxon>
        <taxon>Pseudomonadati</taxon>
        <taxon>Pseudomonadota</taxon>
        <taxon>Gammaproteobacteria</taxon>
        <taxon>Moraxellales</taxon>
        <taxon>Moraxellaceae</taxon>
        <taxon>Acinetobacter</taxon>
    </lineage>
</organism>
<dbReference type="Proteomes" id="UP000075680">
    <property type="component" value="Unassembled WGS sequence"/>
</dbReference>
<evidence type="ECO:0000256" key="1">
    <source>
        <dbReference type="ARBA" id="ARBA00006484"/>
    </source>
</evidence>
<sequence length="251" mass="26695">MDTLVKPADDKKVILITGASRGIGAFTAALLAQQGHKIVINYANNDAEATRVVTQIEALGGVASCFKADVSKSQDVSALFDYAIQSYGKVDILINNAGVMCFKKIEALDDETIERVLAINLKGSLYTMREAAKRLEHGGKIINLSSSVIGMKLEGYGIYTASKAAIESLTAILAKELRGKNITVNAIAPGPTATELFFEGKSDELIAQLSKAAPLERLGTVEDIAAVIQFAVSHQSDWINAQVIRANGGIV</sequence>
<dbReference type="InterPro" id="IPR057326">
    <property type="entry name" value="KR_dom"/>
</dbReference>
<dbReference type="FunFam" id="3.40.50.720:FF:000084">
    <property type="entry name" value="Short-chain dehydrogenase reductase"/>
    <property type="match status" value="1"/>
</dbReference>
<dbReference type="PRINTS" id="PR00081">
    <property type="entry name" value="GDHRDH"/>
</dbReference>
<comment type="similarity">
    <text evidence="1">Belongs to the short-chain dehydrogenases/reductases (SDR) family.</text>
</comment>
<dbReference type="PATRIC" id="fig|52133.18.peg.3499"/>
<comment type="caution">
    <text evidence="4">The sequence shown here is derived from an EMBL/GenBank/DDBJ whole genome shotgun (WGS) entry which is preliminary data.</text>
</comment>
<dbReference type="AlphaFoldDB" id="A0A150HJF4"/>
<dbReference type="PANTHER" id="PTHR48107:SF7">
    <property type="entry name" value="RE15974P"/>
    <property type="match status" value="1"/>
</dbReference>
<dbReference type="InterPro" id="IPR036291">
    <property type="entry name" value="NAD(P)-bd_dom_sf"/>
</dbReference>
<dbReference type="Pfam" id="PF13561">
    <property type="entry name" value="adh_short_C2"/>
    <property type="match status" value="1"/>
</dbReference>
<reference evidence="4 5" key="1">
    <citation type="journal article" date="2016" name="Sci. Rep.">
        <title>Genomic and phenotypic characterization of the species Acinetobacter venetianus.</title>
        <authorList>
            <person name="Fondi M."/>
            <person name="Maida I."/>
            <person name="Perrin E."/>
            <person name="Orlandini V."/>
            <person name="La Torre L."/>
            <person name="Bosi E."/>
            <person name="Negroni A."/>
            <person name="Zanaroli G."/>
            <person name="Fava F."/>
            <person name="Decorosi F."/>
            <person name="Giovannetti L."/>
            <person name="Viti C."/>
            <person name="Vaneechoutte M."/>
            <person name="Dijkshoorn L."/>
            <person name="Fani R."/>
        </authorList>
    </citation>
    <scope>NUCLEOTIDE SEQUENCE [LARGE SCALE GENOMIC DNA]</scope>
    <source>
        <strain evidence="4 5">LUH5627</strain>
    </source>
</reference>
<dbReference type="Gene3D" id="3.40.50.720">
    <property type="entry name" value="NAD(P)-binding Rossmann-like Domain"/>
    <property type="match status" value="1"/>
</dbReference>
<dbReference type="EMBL" id="JRUE01000256">
    <property type="protein sequence ID" value="KXZ62773.1"/>
    <property type="molecule type" value="Genomic_DNA"/>
</dbReference>
<protein>
    <submittedName>
        <fullName evidence="4">3-oxoacyl-[acyl-carrier-protein] reductase FabG</fullName>
        <ecNumber evidence="4">1.1.1.100</ecNumber>
    </submittedName>
</protein>
<feature type="domain" description="Ketoreductase" evidence="3">
    <location>
        <begin position="12"/>
        <end position="190"/>
    </location>
</feature>